<dbReference type="PROSITE" id="PS50090">
    <property type="entry name" value="MYB_LIKE"/>
    <property type="match status" value="2"/>
</dbReference>
<evidence type="ECO:0000256" key="5">
    <source>
        <dbReference type="ARBA" id="ARBA00023163"/>
    </source>
</evidence>
<feature type="compositionally biased region" description="Low complexity" evidence="7">
    <location>
        <begin position="320"/>
        <end position="330"/>
    </location>
</feature>
<evidence type="ECO:0000313" key="11">
    <source>
        <dbReference type="Proteomes" id="UP000823749"/>
    </source>
</evidence>
<dbReference type="EMBL" id="JACTNZ010000001">
    <property type="protein sequence ID" value="KAG5563723.1"/>
    <property type="molecule type" value="Genomic_DNA"/>
</dbReference>
<feature type="domain" description="HTH myb-type" evidence="9">
    <location>
        <begin position="63"/>
        <end position="117"/>
    </location>
</feature>
<dbReference type="PANTHER" id="PTHR48000">
    <property type="entry name" value="OS09G0431300 PROTEIN"/>
    <property type="match status" value="1"/>
</dbReference>
<dbReference type="FunFam" id="1.10.10.60:FF:000015">
    <property type="entry name" value="Transcription factor RAX3"/>
    <property type="match status" value="1"/>
</dbReference>
<organism evidence="10 11">
    <name type="scientific">Rhododendron griersonianum</name>
    <dbReference type="NCBI Taxonomy" id="479676"/>
    <lineage>
        <taxon>Eukaryota</taxon>
        <taxon>Viridiplantae</taxon>
        <taxon>Streptophyta</taxon>
        <taxon>Embryophyta</taxon>
        <taxon>Tracheophyta</taxon>
        <taxon>Spermatophyta</taxon>
        <taxon>Magnoliopsida</taxon>
        <taxon>eudicotyledons</taxon>
        <taxon>Gunneridae</taxon>
        <taxon>Pentapetalae</taxon>
        <taxon>asterids</taxon>
        <taxon>Ericales</taxon>
        <taxon>Ericaceae</taxon>
        <taxon>Ericoideae</taxon>
        <taxon>Rhodoreae</taxon>
        <taxon>Rhododendron</taxon>
    </lineage>
</organism>
<dbReference type="Pfam" id="PF00249">
    <property type="entry name" value="Myb_DNA-binding"/>
    <property type="match status" value="2"/>
</dbReference>
<dbReference type="PANTHER" id="PTHR48000:SF46">
    <property type="entry name" value="TRANSCRIPTION FACTOR MYB36"/>
    <property type="match status" value="1"/>
</dbReference>
<dbReference type="InterPro" id="IPR001005">
    <property type="entry name" value="SANT/Myb"/>
</dbReference>
<sequence>MGRAPCCDKANVKKGPWAPEEDAKLKAYIEKYGTGNNWIALPQKIGIKRCGKSCRLRWLNYLRPNIKHGGFSEEEDNIICSLYISIGSRWSVIAAQLPGRTDNDIKNYWNTKLKKKLLGRRKISNNNRFLATTHDPKESNGLENSCTAEPALSNSALERLQLHMQLHSSTVQNPNLSLYNHPAFWPNKLHPVQEKMIQSLQFSSNCLNPMLLMQQQQHVDFYEPLISTAQQDYSETKSSKFDELEDAFNRVGMELQTNGGISSLSKIQAELDDLVNNKIVGSNSSQQEEDFEADPFDCFKAMDGSKGGLIWWTDNFESKSASSNSWDSASVFQSEGGYRGHEL</sequence>
<feature type="region of interest" description="Disordered" evidence="7">
    <location>
        <begin position="320"/>
        <end position="343"/>
    </location>
</feature>
<evidence type="ECO:0000313" key="10">
    <source>
        <dbReference type="EMBL" id="KAG5563723.1"/>
    </source>
</evidence>
<evidence type="ECO:0000256" key="4">
    <source>
        <dbReference type="ARBA" id="ARBA00023125"/>
    </source>
</evidence>
<dbReference type="Gene3D" id="1.10.10.60">
    <property type="entry name" value="Homeodomain-like"/>
    <property type="match status" value="2"/>
</dbReference>
<evidence type="ECO:0000256" key="7">
    <source>
        <dbReference type="SAM" id="MobiDB-lite"/>
    </source>
</evidence>
<dbReference type="AlphaFoldDB" id="A0AAV6LF30"/>
<dbReference type="SUPFAM" id="SSF46689">
    <property type="entry name" value="Homeodomain-like"/>
    <property type="match status" value="1"/>
</dbReference>
<evidence type="ECO:0000256" key="3">
    <source>
        <dbReference type="ARBA" id="ARBA00023015"/>
    </source>
</evidence>
<reference evidence="10" key="1">
    <citation type="submission" date="2020-08" db="EMBL/GenBank/DDBJ databases">
        <title>Plant Genome Project.</title>
        <authorList>
            <person name="Zhang R.-G."/>
        </authorList>
    </citation>
    <scope>NUCLEOTIDE SEQUENCE</scope>
    <source>
        <strain evidence="10">WSP0</strain>
        <tissue evidence="10">Leaf</tissue>
    </source>
</reference>
<evidence type="ECO:0000256" key="6">
    <source>
        <dbReference type="ARBA" id="ARBA00023242"/>
    </source>
</evidence>
<accession>A0AAV6LF30</accession>
<dbReference type="SMART" id="SM00717">
    <property type="entry name" value="SANT"/>
    <property type="match status" value="2"/>
</dbReference>
<keyword evidence="6" id="KW-0539">Nucleus</keyword>
<feature type="domain" description="Myb-like" evidence="8">
    <location>
        <begin position="63"/>
        <end position="113"/>
    </location>
</feature>
<keyword evidence="11" id="KW-1185">Reference proteome</keyword>
<feature type="domain" description="Myb-like" evidence="8">
    <location>
        <begin position="9"/>
        <end position="62"/>
    </location>
</feature>
<dbReference type="GO" id="GO:0003677">
    <property type="term" value="F:DNA binding"/>
    <property type="evidence" value="ECO:0007669"/>
    <property type="project" value="UniProtKB-KW"/>
</dbReference>
<proteinExistence type="predicted"/>
<dbReference type="Proteomes" id="UP000823749">
    <property type="component" value="Chromosome 1"/>
</dbReference>
<evidence type="ECO:0000256" key="1">
    <source>
        <dbReference type="ARBA" id="ARBA00004123"/>
    </source>
</evidence>
<evidence type="ECO:0000259" key="8">
    <source>
        <dbReference type="PROSITE" id="PS50090"/>
    </source>
</evidence>
<dbReference type="FunFam" id="1.10.10.60:FF:000222">
    <property type="entry name" value="Transcription factor MYB36"/>
    <property type="match status" value="1"/>
</dbReference>
<keyword evidence="3" id="KW-0805">Transcription regulation</keyword>
<dbReference type="GO" id="GO:0005634">
    <property type="term" value="C:nucleus"/>
    <property type="evidence" value="ECO:0007669"/>
    <property type="project" value="UniProtKB-SubCell"/>
</dbReference>
<comment type="subcellular location">
    <subcellularLocation>
        <location evidence="1">Nucleus</location>
    </subcellularLocation>
</comment>
<dbReference type="CDD" id="cd00167">
    <property type="entry name" value="SANT"/>
    <property type="match status" value="2"/>
</dbReference>
<evidence type="ECO:0000256" key="2">
    <source>
        <dbReference type="ARBA" id="ARBA00022737"/>
    </source>
</evidence>
<dbReference type="PROSITE" id="PS51294">
    <property type="entry name" value="HTH_MYB"/>
    <property type="match status" value="2"/>
</dbReference>
<keyword evidence="5" id="KW-0804">Transcription</keyword>
<dbReference type="InterPro" id="IPR009057">
    <property type="entry name" value="Homeodomain-like_sf"/>
</dbReference>
<protein>
    <submittedName>
        <fullName evidence="10">Uncharacterized protein</fullName>
    </submittedName>
</protein>
<name>A0AAV6LF30_9ERIC</name>
<keyword evidence="2" id="KW-0677">Repeat</keyword>
<keyword evidence="4" id="KW-0238">DNA-binding</keyword>
<feature type="domain" description="HTH myb-type" evidence="9">
    <location>
        <begin position="9"/>
        <end position="62"/>
    </location>
</feature>
<evidence type="ECO:0000259" key="9">
    <source>
        <dbReference type="PROSITE" id="PS51294"/>
    </source>
</evidence>
<comment type="caution">
    <text evidence="10">The sequence shown here is derived from an EMBL/GenBank/DDBJ whole genome shotgun (WGS) entry which is preliminary data.</text>
</comment>
<gene>
    <name evidence="10" type="ORF">RHGRI_000055</name>
</gene>
<dbReference type="InterPro" id="IPR017930">
    <property type="entry name" value="Myb_dom"/>
</dbReference>